<comment type="caution">
    <text evidence="1">The sequence shown here is derived from an EMBL/GenBank/DDBJ whole genome shotgun (WGS) entry which is preliminary data.</text>
</comment>
<dbReference type="Proteomes" id="UP000784880">
    <property type="component" value="Unassembled WGS sequence"/>
</dbReference>
<evidence type="ECO:0000313" key="1">
    <source>
        <dbReference type="EMBL" id="MBU9712277.1"/>
    </source>
</evidence>
<accession>A0ABS6JF29</accession>
<name>A0ABS6JF29_9BACI</name>
<evidence type="ECO:0000313" key="2">
    <source>
        <dbReference type="Proteomes" id="UP000784880"/>
    </source>
</evidence>
<dbReference type="EMBL" id="JAHQCS010000096">
    <property type="protein sequence ID" value="MBU9712277.1"/>
    <property type="molecule type" value="Genomic_DNA"/>
</dbReference>
<reference evidence="1 2" key="1">
    <citation type="submission" date="2021-06" db="EMBL/GenBank/DDBJ databases">
        <title>Bacillus sp. RD4P76, an endophyte from a halophyte.</title>
        <authorList>
            <person name="Sun J.-Q."/>
        </authorList>
    </citation>
    <scope>NUCLEOTIDE SEQUENCE [LARGE SCALE GENOMIC DNA]</scope>
    <source>
        <strain evidence="1 2">CGMCC 1.15917</strain>
    </source>
</reference>
<sequence length="103" mass="12223">MQELFLEDKRLGINLPKLEKQWDGYSVTEQSKILSIWEKERAKIPDRIKDLENIVKIKTNDMLVENDEEKMVKLNNEIMKFASIINDLNIWYRIEPTISKKGS</sequence>
<gene>
    <name evidence="1" type="ORF">KS419_11040</name>
</gene>
<proteinExistence type="predicted"/>
<organism evidence="1 2">
    <name type="scientific">Evansella tamaricis</name>
    <dbReference type="NCBI Taxonomy" id="2069301"/>
    <lineage>
        <taxon>Bacteria</taxon>
        <taxon>Bacillati</taxon>
        <taxon>Bacillota</taxon>
        <taxon>Bacilli</taxon>
        <taxon>Bacillales</taxon>
        <taxon>Bacillaceae</taxon>
        <taxon>Evansella</taxon>
    </lineage>
</organism>
<keyword evidence="2" id="KW-1185">Reference proteome</keyword>
<protein>
    <submittedName>
        <fullName evidence="1">Uncharacterized protein</fullName>
    </submittedName>
</protein>